<dbReference type="Pfam" id="PF09900">
    <property type="entry name" value="DUF2127"/>
    <property type="match status" value="1"/>
</dbReference>
<dbReference type="EMBL" id="JAAGWY010000001">
    <property type="protein sequence ID" value="NEN04772.1"/>
    <property type="molecule type" value="Genomic_DNA"/>
</dbReference>
<keyword evidence="1" id="KW-0812">Transmembrane</keyword>
<keyword evidence="1" id="KW-1133">Transmembrane helix</keyword>
<accession>A0A6L9XTN6</accession>
<evidence type="ECO:0000256" key="1">
    <source>
        <dbReference type="SAM" id="Phobius"/>
    </source>
</evidence>
<keyword evidence="3" id="KW-1185">Reference proteome</keyword>
<gene>
    <name evidence="2" type="ORF">G3T36_02710</name>
</gene>
<dbReference type="InterPro" id="IPR021125">
    <property type="entry name" value="DUF2127"/>
</dbReference>
<comment type="caution">
    <text evidence="2">The sequence shown here is derived from an EMBL/GenBank/DDBJ whole genome shotgun (WGS) entry which is preliminary data.</text>
</comment>
<evidence type="ECO:0000313" key="3">
    <source>
        <dbReference type="Proteomes" id="UP000474967"/>
    </source>
</evidence>
<feature type="transmembrane region" description="Helical" evidence="1">
    <location>
        <begin position="134"/>
        <end position="153"/>
    </location>
</feature>
<protein>
    <submittedName>
        <fullName evidence="2">DUF2127 domain-containing protein</fullName>
    </submittedName>
</protein>
<feature type="transmembrane region" description="Helical" evidence="1">
    <location>
        <begin position="83"/>
        <end position="106"/>
    </location>
</feature>
<proteinExistence type="predicted"/>
<dbReference type="RefSeq" id="WP_163287869.1">
    <property type="nucleotide sequence ID" value="NZ_JAAGWY010000001.1"/>
</dbReference>
<feature type="transmembrane region" description="Helical" evidence="1">
    <location>
        <begin position="16"/>
        <end position="41"/>
    </location>
</feature>
<evidence type="ECO:0000313" key="2">
    <source>
        <dbReference type="EMBL" id="NEN04772.1"/>
    </source>
</evidence>
<name>A0A6L9XTN6_9MICO</name>
<organism evidence="2 3">
    <name type="scientific">Leifsonia tongyongensis</name>
    <dbReference type="NCBI Taxonomy" id="1268043"/>
    <lineage>
        <taxon>Bacteria</taxon>
        <taxon>Bacillati</taxon>
        <taxon>Actinomycetota</taxon>
        <taxon>Actinomycetes</taxon>
        <taxon>Micrococcales</taxon>
        <taxon>Microbacteriaceae</taxon>
        <taxon>Leifsonia</taxon>
    </lineage>
</organism>
<keyword evidence="1" id="KW-0472">Membrane</keyword>
<sequence>MTGNQEDSMKERVLDLVFLVGVLLKGIDGLVELIGGALLLFTSPAQLQGAANAVTAEELSEDPHDLIANLIIHGVSQVHAGGVVFVAAYLLLHGVVKIAIVIALLIGSRRVYPWAMGALGAFLIFQLYELVTKPSIGVAVLTVFDAVIIWLTWREWRRDRELRDTWRSTVNWVFRRPVAS</sequence>
<reference evidence="2 3" key="1">
    <citation type="journal article" date="2014" name="J. Microbiol.">
        <title>Diaminobutyricibacter tongyongensis gen. nov., sp. nov. and Homoserinibacter gongjuensis gen. nov., sp. nov. belong to the family Microbacteriaceae.</title>
        <authorList>
            <person name="Kim S.J."/>
            <person name="Ahn J.H."/>
            <person name="Weon H.Y."/>
            <person name="Hamada M."/>
            <person name="Suzuki K."/>
            <person name="Kwon S.W."/>
        </authorList>
    </citation>
    <scope>NUCLEOTIDE SEQUENCE [LARGE SCALE GENOMIC DNA]</scope>
    <source>
        <strain evidence="2 3">NBRC 108724</strain>
    </source>
</reference>
<dbReference type="Proteomes" id="UP000474967">
    <property type="component" value="Unassembled WGS sequence"/>
</dbReference>
<feature type="transmembrane region" description="Helical" evidence="1">
    <location>
        <begin position="111"/>
        <end position="128"/>
    </location>
</feature>
<dbReference type="AlphaFoldDB" id="A0A6L9XTN6"/>